<gene>
    <name evidence="1" type="ORF">TKK_008340</name>
</gene>
<name>A0ABD2WYU7_9HYME</name>
<dbReference type="EMBL" id="JBJJXI010000060">
    <property type="protein sequence ID" value="KAL3398132.1"/>
    <property type="molecule type" value="Genomic_DNA"/>
</dbReference>
<evidence type="ECO:0000313" key="1">
    <source>
        <dbReference type="EMBL" id="KAL3398132.1"/>
    </source>
</evidence>
<accession>A0ABD2WYU7</accession>
<organism evidence="1 2">
    <name type="scientific">Trichogramma kaykai</name>
    <dbReference type="NCBI Taxonomy" id="54128"/>
    <lineage>
        <taxon>Eukaryota</taxon>
        <taxon>Metazoa</taxon>
        <taxon>Ecdysozoa</taxon>
        <taxon>Arthropoda</taxon>
        <taxon>Hexapoda</taxon>
        <taxon>Insecta</taxon>
        <taxon>Pterygota</taxon>
        <taxon>Neoptera</taxon>
        <taxon>Endopterygota</taxon>
        <taxon>Hymenoptera</taxon>
        <taxon>Apocrita</taxon>
        <taxon>Proctotrupomorpha</taxon>
        <taxon>Chalcidoidea</taxon>
        <taxon>Trichogrammatidae</taxon>
        <taxon>Trichogramma</taxon>
    </lineage>
</organism>
<evidence type="ECO:0000313" key="2">
    <source>
        <dbReference type="Proteomes" id="UP001627154"/>
    </source>
</evidence>
<dbReference type="AlphaFoldDB" id="A0ABD2WYU7"/>
<dbReference type="Proteomes" id="UP001627154">
    <property type="component" value="Unassembled WGS sequence"/>
</dbReference>
<keyword evidence="2" id="KW-1185">Reference proteome</keyword>
<protein>
    <submittedName>
        <fullName evidence="1">Uncharacterized protein</fullName>
    </submittedName>
</protein>
<proteinExistence type="predicted"/>
<sequence length="104" mass="11907">MKPCGPRGPNRLEDKSSSTAKFECAEVDQYCYRETIKLDENRVEDCQQQQGRKAIKTTLSCESYRDLATQKLEASEVDKYMVSAQPPQAQLRLKNEINYALSLK</sequence>
<reference evidence="1 2" key="1">
    <citation type="journal article" date="2024" name="bioRxiv">
        <title>A reference genome for Trichogramma kaykai: A tiny desert-dwelling parasitoid wasp with competing sex-ratio distorters.</title>
        <authorList>
            <person name="Culotta J."/>
            <person name="Lindsey A.R."/>
        </authorList>
    </citation>
    <scope>NUCLEOTIDE SEQUENCE [LARGE SCALE GENOMIC DNA]</scope>
    <source>
        <strain evidence="1 2">KSX58</strain>
    </source>
</reference>
<comment type="caution">
    <text evidence="1">The sequence shown here is derived from an EMBL/GenBank/DDBJ whole genome shotgun (WGS) entry which is preliminary data.</text>
</comment>